<name>A0A5J5M0R4_MICAE</name>
<proteinExistence type="predicted"/>
<dbReference type="EMBL" id="SRLN01000002">
    <property type="protein sequence ID" value="KAB0243987.1"/>
    <property type="molecule type" value="Genomic_DNA"/>
</dbReference>
<protein>
    <submittedName>
        <fullName evidence="1">Uncharacterized protein</fullName>
    </submittedName>
</protein>
<dbReference type="Proteomes" id="UP000325636">
    <property type="component" value="Unassembled WGS sequence"/>
</dbReference>
<comment type="caution">
    <text evidence="1">The sequence shown here is derived from an EMBL/GenBank/DDBJ whole genome shotgun (WGS) entry which is preliminary data.</text>
</comment>
<organism evidence="1 2">
    <name type="scientific">Microcystis aeruginosa EAWAG127a</name>
    <dbReference type="NCBI Taxonomy" id="2529855"/>
    <lineage>
        <taxon>Bacteria</taxon>
        <taxon>Bacillati</taxon>
        <taxon>Cyanobacteriota</taxon>
        <taxon>Cyanophyceae</taxon>
        <taxon>Oscillatoriophycideae</taxon>
        <taxon>Chroococcales</taxon>
        <taxon>Microcystaceae</taxon>
        <taxon>Microcystis</taxon>
    </lineage>
</organism>
<accession>A0A5J5M0R4</accession>
<dbReference type="AlphaFoldDB" id="A0A5J5M0R4"/>
<evidence type="ECO:0000313" key="2">
    <source>
        <dbReference type="Proteomes" id="UP000325636"/>
    </source>
</evidence>
<evidence type="ECO:0000313" key="1">
    <source>
        <dbReference type="EMBL" id="KAB0243987.1"/>
    </source>
</evidence>
<sequence length="66" mass="7836">MGNWFYVILTSALTPIIPDWHFLGDSSNGVWGKFVPRKSEAFDRTVWLEKKLQREIDRIRTAKRTR</sequence>
<gene>
    <name evidence="1" type="ORF">EZJ55_00100</name>
</gene>
<reference evidence="2" key="1">
    <citation type="submission" date="2019-04" db="EMBL/GenBank/DDBJ databases">
        <title>Microviridin 1777: A Toxic Chymotrypsin Inhibitor Discovered by a Metabologenomic Approach.</title>
        <authorList>
            <person name="Sieber S."/>
            <person name="Grendelmeier S.M."/>
            <person name="Harris L.A."/>
            <person name="Mitchell D.A."/>
            <person name="Gademann K."/>
        </authorList>
    </citation>
    <scope>NUCLEOTIDE SEQUENCE [LARGE SCALE GENOMIC DNA]</scope>
    <source>
        <strain evidence="2">EAWAG127a</strain>
    </source>
</reference>
<dbReference type="RefSeq" id="WP_150974969.1">
    <property type="nucleotide sequence ID" value="NZ_SRLN01000002.1"/>
</dbReference>